<reference evidence="3 4" key="2">
    <citation type="submission" date="2024-05" db="EMBL/GenBank/DDBJ databases">
        <authorList>
            <person name="Chen Y."/>
            <person name="Shah S."/>
            <person name="Dougan E. K."/>
            <person name="Thang M."/>
            <person name="Chan C."/>
        </authorList>
    </citation>
    <scope>NUCLEOTIDE SEQUENCE [LARGE SCALE GENOMIC DNA]</scope>
</reference>
<dbReference type="SUPFAM" id="SSF48403">
    <property type="entry name" value="Ankyrin repeat"/>
    <property type="match status" value="1"/>
</dbReference>
<sequence length="507" mass="55135">MEGLRAAVAALNVQEVERLLKEPAQRDLILADDEDGQTFLHQCADLLGSASDVCGRGSEMVTLLLRKGADPRSLNSLGESPLTLAARAIACAFTSNPEERVPSELRLSAVSSLLQDLNIYSHEEQLLLAEALLQDTSHEHFDTHSKRPGAAAAGLVSRDFMSSLSAEVDSLLYNSLPLNDVSSSRQRPDSKAAVEPSTPGAVAFAAPSPGRKEPKDPKDSDWSIRRPETHVLGGTYTLFGPPPRPAKRSVPSTGPKLATYERNVEFVKQREARLESARKERDDQEKGQLVSPAITDGSRRLVSNGYSPPWDGKKSTTHSCRAQKVLKDALELKAQEEAEHTFQPAINQRSKAIFRHVINTGQPWHDRVHAGDRPGKPPGTKALTPEEQQHSFQPEISRKAQQLRREGHVSERLYRGEAKGDSEAPKKTRALQKRISRMLARECQAAPVPGAQGDEVKPETNTDQAEAAAAAPKVSGISKLVEALSKRAEKEGSRDGVTSAEATPAES</sequence>
<dbReference type="Gene3D" id="1.25.40.20">
    <property type="entry name" value="Ankyrin repeat-containing domain"/>
    <property type="match status" value="1"/>
</dbReference>
<dbReference type="EMBL" id="CAMXCT010002190">
    <property type="protein sequence ID" value="CAI3996317.1"/>
    <property type="molecule type" value="Genomic_DNA"/>
</dbReference>
<feature type="compositionally biased region" description="Basic and acidic residues" evidence="1">
    <location>
        <begin position="273"/>
        <end position="286"/>
    </location>
</feature>
<feature type="compositionally biased region" description="Basic and acidic residues" evidence="1">
    <location>
        <begin position="210"/>
        <end position="229"/>
    </location>
</feature>
<accession>A0A9P1CPV9</accession>
<feature type="region of interest" description="Disordered" evidence="1">
    <location>
        <begin position="180"/>
        <end position="255"/>
    </location>
</feature>
<dbReference type="Proteomes" id="UP001152797">
    <property type="component" value="Unassembled WGS sequence"/>
</dbReference>
<feature type="compositionally biased region" description="Basic and acidic residues" evidence="1">
    <location>
        <begin position="403"/>
        <end position="426"/>
    </location>
</feature>
<name>A0A9P1CPV9_9DINO</name>
<proteinExistence type="predicted"/>
<feature type="region of interest" description="Disordered" evidence="1">
    <location>
        <begin position="364"/>
        <end position="507"/>
    </location>
</feature>
<evidence type="ECO:0000313" key="4">
    <source>
        <dbReference type="Proteomes" id="UP001152797"/>
    </source>
</evidence>
<keyword evidence="4" id="KW-1185">Reference proteome</keyword>
<dbReference type="PANTHER" id="PTHR37028">
    <property type="entry name" value="UNNAMED PRODUCT-RELATED"/>
    <property type="match status" value="1"/>
</dbReference>
<organism evidence="2">
    <name type="scientific">Cladocopium goreaui</name>
    <dbReference type="NCBI Taxonomy" id="2562237"/>
    <lineage>
        <taxon>Eukaryota</taxon>
        <taxon>Sar</taxon>
        <taxon>Alveolata</taxon>
        <taxon>Dinophyceae</taxon>
        <taxon>Suessiales</taxon>
        <taxon>Symbiodiniaceae</taxon>
        <taxon>Cladocopium</taxon>
    </lineage>
</organism>
<reference evidence="2" key="1">
    <citation type="submission" date="2022-10" db="EMBL/GenBank/DDBJ databases">
        <authorList>
            <person name="Chen Y."/>
            <person name="Dougan E. K."/>
            <person name="Chan C."/>
            <person name="Rhodes N."/>
            <person name="Thang M."/>
        </authorList>
    </citation>
    <scope>NUCLEOTIDE SEQUENCE</scope>
</reference>
<feature type="compositionally biased region" description="Basic and acidic residues" evidence="1">
    <location>
        <begin position="364"/>
        <end position="375"/>
    </location>
</feature>
<evidence type="ECO:0000313" key="3">
    <source>
        <dbReference type="EMBL" id="CAL4783629.1"/>
    </source>
</evidence>
<feature type="compositionally biased region" description="Basic and acidic residues" evidence="1">
    <location>
        <begin position="484"/>
        <end position="494"/>
    </location>
</feature>
<feature type="region of interest" description="Disordered" evidence="1">
    <location>
        <begin position="273"/>
        <end position="318"/>
    </location>
</feature>
<gene>
    <name evidence="2" type="ORF">C1SCF055_LOCUS22807</name>
</gene>
<protein>
    <submittedName>
        <fullName evidence="2">Uncharacterized protein</fullName>
    </submittedName>
</protein>
<dbReference type="EMBL" id="CAMXCT030002190">
    <property type="protein sequence ID" value="CAL4783629.1"/>
    <property type="molecule type" value="Genomic_DNA"/>
</dbReference>
<dbReference type="OrthoDB" id="448445at2759"/>
<comment type="caution">
    <text evidence="2">The sequence shown here is derived from an EMBL/GenBank/DDBJ whole genome shotgun (WGS) entry which is preliminary data.</text>
</comment>
<dbReference type="EMBL" id="CAMXCT020002190">
    <property type="protein sequence ID" value="CAL1149692.1"/>
    <property type="molecule type" value="Genomic_DNA"/>
</dbReference>
<evidence type="ECO:0000256" key="1">
    <source>
        <dbReference type="SAM" id="MobiDB-lite"/>
    </source>
</evidence>
<dbReference type="PANTHER" id="PTHR37028:SF4">
    <property type="entry name" value="ALMS MOTIF DOMAIN-CONTAINING PROTEIN"/>
    <property type="match status" value="1"/>
</dbReference>
<feature type="compositionally biased region" description="Basic residues" evidence="1">
    <location>
        <begin position="427"/>
        <end position="436"/>
    </location>
</feature>
<dbReference type="InterPro" id="IPR036770">
    <property type="entry name" value="Ankyrin_rpt-contain_sf"/>
</dbReference>
<evidence type="ECO:0000313" key="2">
    <source>
        <dbReference type="EMBL" id="CAI3996317.1"/>
    </source>
</evidence>
<dbReference type="AlphaFoldDB" id="A0A9P1CPV9"/>